<feature type="transmembrane region" description="Helical" evidence="8">
    <location>
        <begin position="133"/>
        <end position="156"/>
    </location>
</feature>
<keyword evidence="10" id="KW-1185">Reference proteome</keyword>
<keyword evidence="5 8" id="KW-1133">Transmembrane helix</keyword>
<evidence type="ECO:0000256" key="5">
    <source>
        <dbReference type="ARBA" id="ARBA00022989"/>
    </source>
</evidence>
<dbReference type="AlphaFoldDB" id="A0A024GU90"/>
<dbReference type="InParanoid" id="A0A024GU90"/>
<comment type="similarity">
    <text evidence="7 8">Belongs to the SFT2 family.</text>
</comment>
<dbReference type="STRING" id="65357.A0A024GU90"/>
<evidence type="ECO:0000313" key="10">
    <source>
        <dbReference type="Proteomes" id="UP000053237"/>
    </source>
</evidence>
<protein>
    <recommendedName>
        <fullName evidence="8">Vesicle transport protein</fullName>
    </recommendedName>
</protein>
<keyword evidence="3 8" id="KW-0812">Transmembrane</keyword>
<comment type="function">
    <text evidence="8">May be involved in fusion of retrograde transport vesicles derived from an endocytic compartment with the Golgi complex.</text>
</comment>
<feature type="transmembrane region" description="Helical" evidence="8">
    <location>
        <begin position="187"/>
        <end position="204"/>
    </location>
</feature>
<accession>A0A024GU90</accession>
<keyword evidence="4 8" id="KW-0653">Protein transport</keyword>
<evidence type="ECO:0000256" key="6">
    <source>
        <dbReference type="ARBA" id="ARBA00023136"/>
    </source>
</evidence>
<dbReference type="Pfam" id="PF04178">
    <property type="entry name" value="Got1"/>
    <property type="match status" value="1"/>
</dbReference>
<evidence type="ECO:0000256" key="7">
    <source>
        <dbReference type="ARBA" id="ARBA00025800"/>
    </source>
</evidence>
<evidence type="ECO:0000256" key="1">
    <source>
        <dbReference type="ARBA" id="ARBA00004141"/>
    </source>
</evidence>
<feature type="transmembrane region" description="Helical" evidence="8">
    <location>
        <begin position="162"/>
        <end position="180"/>
    </location>
</feature>
<dbReference type="GO" id="GO:0016192">
    <property type="term" value="P:vesicle-mediated transport"/>
    <property type="evidence" value="ECO:0007669"/>
    <property type="project" value="InterPro"/>
</dbReference>
<dbReference type="InterPro" id="IPR007305">
    <property type="entry name" value="Vesicle_transpt_Got1/SFT2"/>
</dbReference>
<dbReference type="PANTHER" id="PTHR23137:SF36">
    <property type="entry name" value="VESICLE TRANSPORT PROTEIN SFT2C"/>
    <property type="match status" value="1"/>
</dbReference>
<keyword evidence="6 8" id="KW-0472">Membrane</keyword>
<reference evidence="9 10" key="1">
    <citation type="submission" date="2012-05" db="EMBL/GenBank/DDBJ databases">
        <title>Recombination and specialization in a pathogen metapopulation.</title>
        <authorList>
            <person name="Gardiner A."/>
            <person name="Kemen E."/>
            <person name="Schultz-Larsen T."/>
            <person name="MacLean D."/>
            <person name="Van Oosterhout C."/>
            <person name="Jones J.D.G."/>
        </authorList>
    </citation>
    <scope>NUCLEOTIDE SEQUENCE [LARGE SCALE GENOMIC DNA]</scope>
    <source>
        <strain evidence="9 10">Ac Nc2</strain>
    </source>
</reference>
<evidence type="ECO:0000256" key="8">
    <source>
        <dbReference type="RuleBase" id="RU363111"/>
    </source>
</evidence>
<evidence type="ECO:0000256" key="2">
    <source>
        <dbReference type="ARBA" id="ARBA00022448"/>
    </source>
</evidence>
<dbReference type="InterPro" id="IPR011691">
    <property type="entry name" value="Vesicle_transpt_SFT2"/>
</dbReference>
<name>A0A024GU90_9STRA</name>
<evidence type="ECO:0000313" key="9">
    <source>
        <dbReference type="EMBL" id="CCI50366.1"/>
    </source>
</evidence>
<dbReference type="OrthoDB" id="660759at2759"/>
<gene>
    <name evidence="9" type="ORF">BN9_120430</name>
</gene>
<feature type="transmembrane region" description="Helical" evidence="8">
    <location>
        <begin position="216"/>
        <end position="241"/>
    </location>
</feature>
<sequence>MPESAWAQWGSRPNQGTIKDLQGTVSSMIRNATNPSSSISAVNSSDSSTPVSAIRSIQSFWTSVQNLATDAVQSENVDKDGEDDALVTMENGRLEPDVRDSKRRSFWPQTNRNVNGMRSDWLPTLSWNVRLKWFVVLLLMSAFFFSMALLFIPLIMLRPSKFALSFTFGSVCCMGSIAMLKGPMVYVNNLLQLHTLLLTIFYWITLGSTLYSCLILGNYMLVLISSFLQIFSLAVSLCAALPKGKASLKGTEIS</sequence>
<comment type="subcellular location">
    <subcellularLocation>
        <location evidence="1 8">Membrane</location>
        <topology evidence="1 8">Multi-pass membrane protein</topology>
    </subcellularLocation>
</comment>
<dbReference type="Proteomes" id="UP000053237">
    <property type="component" value="Unassembled WGS sequence"/>
</dbReference>
<comment type="caution">
    <text evidence="9">The sequence shown here is derived from an EMBL/GenBank/DDBJ whole genome shotgun (WGS) entry which is preliminary data.</text>
</comment>
<dbReference type="EMBL" id="CAIX01000462">
    <property type="protein sequence ID" value="CCI50366.1"/>
    <property type="molecule type" value="Genomic_DNA"/>
</dbReference>
<dbReference type="GO" id="GO:0005737">
    <property type="term" value="C:cytoplasm"/>
    <property type="evidence" value="ECO:0007669"/>
    <property type="project" value="UniProtKB-ARBA"/>
</dbReference>
<dbReference type="GO" id="GO:0016020">
    <property type="term" value="C:membrane"/>
    <property type="evidence" value="ECO:0007669"/>
    <property type="project" value="UniProtKB-SubCell"/>
</dbReference>
<dbReference type="GO" id="GO:0015031">
    <property type="term" value="P:protein transport"/>
    <property type="evidence" value="ECO:0007669"/>
    <property type="project" value="UniProtKB-KW"/>
</dbReference>
<keyword evidence="2 8" id="KW-0813">Transport</keyword>
<organism evidence="9 10">
    <name type="scientific">Albugo candida</name>
    <dbReference type="NCBI Taxonomy" id="65357"/>
    <lineage>
        <taxon>Eukaryota</taxon>
        <taxon>Sar</taxon>
        <taxon>Stramenopiles</taxon>
        <taxon>Oomycota</taxon>
        <taxon>Peronosporomycetes</taxon>
        <taxon>Albuginales</taxon>
        <taxon>Albuginaceae</taxon>
        <taxon>Albugo</taxon>
    </lineage>
</organism>
<dbReference type="GO" id="GO:0012505">
    <property type="term" value="C:endomembrane system"/>
    <property type="evidence" value="ECO:0007669"/>
    <property type="project" value="UniProtKB-ARBA"/>
</dbReference>
<dbReference type="PANTHER" id="PTHR23137">
    <property type="entry name" value="VESICLE TRANSPORT PROTEIN-RELATED"/>
    <property type="match status" value="1"/>
</dbReference>
<evidence type="ECO:0000256" key="4">
    <source>
        <dbReference type="ARBA" id="ARBA00022927"/>
    </source>
</evidence>
<evidence type="ECO:0000256" key="3">
    <source>
        <dbReference type="ARBA" id="ARBA00022692"/>
    </source>
</evidence>
<proteinExistence type="inferred from homology"/>